<organism evidence="1 2">
    <name type="scientific">Flavobacterium frigoris</name>
    <dbReference type="NCBI Taxonomy" id="229204"/>
    <lineage>
        <taxon>Bacteria</taxon>
        <taxon>Pseudomonadati</taxon>
        <taxon>Bacteroidota</taxon>
        <taxon>Flavobacteriia</taxon>
        <taxon>Flavobacteriales</taxon>
        <taxon>Flavobacteriaceae</taxon>
        <taxon>Flavobacterium</taxon>
    </lineage>
</organism>
<accession>A0A1H9MX07</accession>
<protein>
    <submittedName>
        <fullName evidence="1">SIR2-like domain-containing protein</fullName>
    </submittedName>
</protein>
<dbReference type="Gene3D" id="3.40.50.1220">
    <property type="entry name" value="TPP-binding domain"/>
    <property type="match status" value="1"/>
</dbReference>
<dbReference type="OrthoDB" id="1688888at2"/>
<dbReference type="Pfam" id="PF13289">
    <property type="entry name" value="SIR2_2"/>
    <property type="match status" value="1"/>
</dbReference>
<proteinExistence type="predicted"/>
<dbReference type="RefSeq" id="WP_074723801.1">
    <property type="nucleotide sequence ID" value="NZ_CBCRVS010000009.1"/>
</dbReference>
<evidence type="ECO:0000313" key="1">
    <source>
        <dbReference type="EMBL" id="SER28246.1"/>
    </source>
</evidence>
<gene>
    <name evidence="1" type="ORF">SAMN05444355_10957</name>
</gene>
<evidence type="ECO:0000313" key="2">
    <source>
        <dbReference type="Proteomes" id="UP000183658"/>
    </source>
</evidence>
<sequence length="625" mass="73362">MEKERLFELIRKEEVLLFAGAGMSMYAGYPSGKDLAKIMHNKLTTSQQDEVQLNSDLLQITEDIYNLKNGNKNFIIEILKKEFQKDPISTETHNLLAKIPQIKTVITTNYDDLFERTNRNLEVIRRSSDYSIVDSKKQLLFKIHGDLSDTKNIILTKSDYNNFFIENKAETVFWTAVKDRLVSNHILFIGYSLEDSNMMVLFERILRELGDHGKELYFVAPSINLVKKKFLEKSKINYIESTGEDLIKEIYEDLKLNYIPGLSRGNGTADTAFDFGKLNQIDFQISKRKNTLQIGKFFSLQGLGKTEIKFNLELPDDKREGILKALRGKSFDDVILDSETIREFSHFFNDIRISNGDNVKKFLIKKIPDIHGNFEFVFEDGFELDNYKMEIFIINPEENKSQMKIMFVDFTVIIEMIFNDDNTQYKIEILPNKLISSVKSGLHFYNIFSRITNNQKFRLFKDDKLFYTYDNKIKFEEDSFDAKFLLDYFQKLKKIEQHFAVKFSNIVWEELNKKTVERIITYIEKKFQNVDFLGLNLNDYDEKQINNMLKATTNEWVSFYSNQEVSIYNLHSLDFKIGYKHHILQDAYIANKQDVIDQKTTVIELKSKSNSMQIQYSDQKTIISN</sequence>
<keyword evidence="2" id="KW-1185">Reference proteome</keyword>
<name>A0A1H9MX07_FLAFI</name>
<dbReference type="SUPFAM" id="SSF52467">
    <property type="entry name" value="DHS-like NAD/FAD-binding domain"/>
    <property type="match status" value="1"/>
</dbReference>
<dbReference type="EMBL" id="FOFZ01000009">
    <property type="protein sequence ID" value="SER28246.1"/>
    <property type="molecule type" value="Genomic_DNA"/>
</dbReference>
<dbReference type="AlphaFoldDB" id="A0A1H9MX07"/>
<dbReference type="InterPro" id="IPR029035">
    <property type="entry name" value="DHS-like_NAD/FAD-binding_dom"/>
</dbReference>
<dbReference type="Proteomes" id="UP000183658">
    <property type="component" value="Unassembled WGS sequence"/>
</dbReference>
<reference evidence="2" key="1">
    <citation type="submission" date="2016-10" db="EMBL/GenBank/DDBJ databases">
        <authorList>
            <person name="Varghese N."/>
            <person name="Submissions S."/>
        </authorList>
    </citation>
    <scope>NUCLEOTIDE SEQUENCE [LARGE SCALE GENOMIC DNA]</scope>
    <source>
        <strain evidence="2">DSM 15719</strain>
    </source>
</reference>